<evidence type="ECO:0000313" key="10">
    <source>
        <dbReference type="Proteomes" id="UP000790347"/>
    </source>
</evidence>
<dbReference type="GO" id="GO:0005886">
    <property type="term" value="C:plasma membrane"/>
    <property type="evidence" value="ECO:0007669"/>
    <property type="project" value="UniProtKB-SubCell"/>
</dbReference>
<dbReference type="GO" id="GO:0043652">
    <property type="term" value="P:engulfment of apoptotic cell"/>
    <property type="evidence" value="ECO:0007669"/>
    <property type="project" value="TreeGrafter"/>
</dbReference>
<evidence type="ECO:0000256" key="1">
    <source>
        <dbReference type="ARBA" id="ARBA00004651"/>
    </source>
</evidence>
<organism evidence="9 10">
    <name type="scientific">Dermatophagoides farinae</name>
    <name type="common">American house dust mite</name>
    <dbReference type="NCBI Taxonomy" id="6954"/>
    <lineage>
        <taxon>Eukaryota</taxon>
        <taxon>Metazoa</taxon>
        <taxon>Ecdysozoa</taxon>
        <taxon>Arthropoda</taxon>
        <taxon>Chelicerata</taxon>
        <taxon>Arachnida</taxon>
        <taxon>Acari</taxon>
        <taxon>Acariformes</taxon>
        <taxon>Sarcoptiformes</taxon>
        <taxon>Astigmata</taxon>
        <taxon>Psoroptidia</taxon>
        <taxon>Analgoidea</taxon>
        <taxon>Pyroglyphidae</taxon>
        <taxon>Dermatophagoidinae</taxon>
        <taxon>Dermatophagoides</taxon>
    </lineage>
</organism>
<feature type="transmembrane region" description="Helical" evidence="7">
    <location>
        <begin position="444"/>
        <end position="463"/>
    </location>
</feature>
<evidence type="ECO:0000256" key="3">
    <source>
        <dbReference type="ARBA" id="ARBA00022475"/>
    </source>
</evidence>
<evidence type="ECO:0000256" key="8">
    <source>
        <dbReference type="SAM" id="MobiDB-lite"/>
    </source>
</evidence>
<evidence type="ECO:0000313" key="9">
    <source>
        <dbReference type="EMBL" id="KAH9497602.1"/>
    </source>
</evidence>
<evidence type="ECO:0000256" key="4">
    <source>
        <dbReference type="ARBA" id="ARBA00022692"/>
    </source>
</evidence>
<feature type="transmembrane region" description="Helical" evidence="7">
    <location>
        <begin position="353"/>
        <end position="373"/>
    </location>
</feature>
<evidence type="ECO:0000256" key="7">
    <source>
        <dbReference type="RuleBase" id="RU910716"/>
    </source>
</evidence>
<dbReference type="InterPro" id="IPR018629">
    <property type="entry name" value="XK-rel"/>
</dbReference>
<comment type="similarity">
    <text evidence="2 7">Belongs to the XK family.</text>
</comment>
<feature type="transmembrane region" description="Helical" evidence="7">
    <location>
        <begin position="156"/>
        <end position="178"/>
    </location>
</feature>
<gene>
    <name evidence="9" type="primary">XKR6_3</name>
    <name evidence="9" type="ORF">DERF_013578</name>
</gene>
<dbReference type="Pfam" id="PF09815">
    <property type="entry name" value="XK-related"/>
    <property type="match status" value="1"/>
</dbReference>
<dbReference type="GO" id="GO:0070782">
    <property type="term" value="P:phosphatidylserine exposure on apoptotic cell surface"/>
    <property type="evidence" value="ECO:0007669"/>
    <property type="project" value="TreeGrafter"/>
</dbReference>
<feature type="compositionally biased region" description="Low complexity" evidence="8">
    <location>
        <begin position="499"/>
        <end position="514"/>
    </location>
</feature>
<evidence type="ECO:0000256" key="5">
    <source>
        <dbReference type="ARBA" id="ARBA00022989"/>
    </source>
</evidence>
<protein>
    <recommendedName>
        <fullName evidence="7">XK-related protein</fullName>
    </recommendedName>
</protein>
<feature type="transmembrane region" description="Helical" evidence="7">
    <location>
        <begin position="330"/>
        <end position="348"/>
    </location>
</feature>
<dbReference type="EMBL" id="ASGP02000007">
    <property type="protein sequence ID" value="KAH9497602.1"/>
    <property type="molecule type" value="Genomic_DNA"/>
</dbReference>
<evidence type="ECO:0000256" key="2">
    <source>
        <dbReference type="ARBA" id="ARBA00008789"/>
    </source>
</evidence>
<keyword evidence="4 7" id="KW-0812">Transmembrane</keyword>
<feature type="transmembrane region" description="Helical" evidence="7">
    <location>
        <begin position="286"/>
        <end position="310"/>
    </location>
</feature>
<feature type="compositionally biased region" description="Basic and acidic residues" evidence="8">
    <location>
        <begin position="10"/>
        <end position="30"/>
    </location>
</feature>
<reference evidence="9" key="2">
    <citation type="journal article" date="2022" name="Res Sq">
        <title>Comparative Genomics Reveals Insights into the Divergent Evolution of Astigmatic Mites and Household Pest Adaptations.</title>
        <authorList>
            <person name="Xiong Q."/>
            <person name="Wan A.T.-Y."/>
            <person name="Liu X.-Y."/>
            <person name="Fung C.S.-H."/>
            <person name="Xiao X."/>
            <person name="Malainual N."/>
            <person name="Hou J."/>
            <person name="Wang L."/>
            <person name="Wang M."/>
            <person name="Yang K."/>
            <person name="Cui Y."/>
            <person name="Leung E."/>
            <person name="Nong W."/>
            <person name="Shin S.-K."/>
            <person name="Au S."/>
            <person name="Jeong K.Y."/>
            <person name="Chew F.T."/>
            <person name="Hui J."/>
            <person name="Leung T.F."/>
            <person name="Tungtrongchitr A."/>
            <person name="Zhong N."/>
            <person name="Liu Z."/>
            <person name="Tsui S."/>
        </authorList>
    </citation>
    <scope>NUCLEOTIDE SEQUENCE</scope>
    <source>
        <strain evidence="9">Derf</strain>
        <tissue evidence="9">Whole organism</tissue>
    </source>
</reference>
<accession>A0A922HMS4</accession>
<feature type="compositionally biased region" description="Polar residues" evidence="8">
    <location>
        <begin position="488"/>
        <end position="498"/>
    </location>
</feature>
<comment type="subcellular location">
    <subcellularLocation>
        <location evidence="1">Cell membrane</location>
        <topology evidence="1">Multi-pass membrane protein</topology>
    </subcellularLocation>
    <subcellularLocation>
        <location evidence="7">Membrane</location>
        <topology evidence="7">Multi-pass membrane protein</topology>
    </subcellularLocation>
</comment>
<keyword evidence="10" id="KW-1185">Reference proteome</keyword>
<feature type="transmembrane region" description="Helical" evidence="7">
    <location>
        <begin position="126"/>
        <end position="149"/>
    </location>
</feature>
<name>A0A922HMS4_DERFA</name>
<reference evidence="9" key="1">
    <citation type="submission" date="2013-05" db="EMBL/GenBank/DDBJ databases">
        <authorList>
            <person name="Yim A.K.Y."/>
            <person name="Chan T.F."/>
            <person name="Ji K.M."/>
            <person name="Liu X.Y."/>
            <person name="Zhou J.W."/>
            <person name="Li R.Q."/>
            <person name="Yang K.Y."/>
            <person name="Li J."/>
            <person name="Li M."/>
            <person name="Law P.T.W."/>
            <person name="Wu Y.L."/>
            <person name="Cai Z.L."/>
            <person name="Qin H."/>
            <person name="Bao Y."/>
            <person name="Leung R.K.K."/>
            <person name="Ng P.K.S."/>
            <person name="Zou J."/>
            <person name="Zhong X.J."/>
            <person name="Ran P.X."/>
            <person name="Zhong N.S."/>
            <person name="Liu Z.G."/>
            <person name="Tsui S.K.W."/>
        </authorList>
    </citation>
    <scope>NUCLEOTIDE SEQUENCE</scope>
    <source>
        <strain evidence="9">Derf</strain>
        <tissue evidence="9">Whole organism</tissue>
    </source>
</reference>
<feature type="transmembrane region" description="Helical" evidence="7">
    <location>
        <begin position="412"/>
        <end position="432"/>
    </location>
</feature>
<evidence type="ECO:0000256" key="6">
    <source>
        <dbReference type="ARBA" id="ARBA00023136"/>
    </source>
</evidence>
<comment type="caution">
    <text evidence="9">The sequence shown here is derived from an EMBL/GenBank/DDBJ whole genome shotgun (WGS) entry which is preliminary data.</text>
</comment>
<proteinExistence type="inferred from homology"/>
<feature type="region of interest" description="Disordered" evidence="8">
    <location>
        <begin position="488"/>
        <end position="519"/>
    </location>
</feature>
<dbReference type="PANTHER" id="PTHR16024:SF6">
    <property type="entry name" value="XK-RELATED PROTEIN"/>
    <property type="match status" value="1"/>
</dbReference>
<keyword evidence="3" id="KW-1003">Cell membrane</keyword>
<dbReference type="AlphaFoldDB" id="A0A922HMS4"/>
<keyword evidence="6 7" id="KW-0472">Membrane</keyword>
<dbReference type="GO" id="GO:1902742">
    <property type="term" value="P:apoptotic process involved in development"/>
    <property type="evidence" value="ECO:0007669"/>
    <property type="project" value="TreeGrafter"/>
</dbReference>
<keyword evidence="5 7" id="KW-1133">Transmembrane helix</keyword>
<feature type="transmembrane region" description="Helical" evidence="7">
    <location>
        <begin position="198"/>
        <end position="216"/>
    </location>
</feature>
<dbReference type="PANTHER" id="PTHR16024">
    <property type="entry name" value="XK-RELATED PROTEIN"/>
    <property type="match status" value="1"/>
</dbReference>
<dbReference type="Proteomes" id="UP000790347">
    <property type="component" value="Unassembled WGS sequence"/>
</dbReference>
<feature type="region of interest" description="Disordered" evidence="8">
    <location>
        <begin position="1"/>
        <end position="39"/>
    </location>
</feature>
<dbReference type="InterPro" id="IPR050895">
    <property type="entry name" value="XK-related_scramblase"/>
</dbReference>
<sequence>MTLDSEIDSGDIKETEQQKQLETTVTKDGHIQSQATNLSPKKQEYIRSTSSIITKESRLTDVDKGIKRYKSQVSQLSSKSNSNQAKRSISFALTHRSSLLDSKLALQAVDYPDSIPSYMSFTYLDILTLSFSICTFLCDLITDIVVTVFHYSNHDYWYFSLTITFIAVPTLIMTIMSLRWYILDSKDPHSLPVSKTQWVLRVIFLTLQLGPVMRYIDSILYGFKFRKLNEEKQKAARRYFQYMIYEDTDATMLRLFECFMEAAPQLVLQMTVMIIKMPEKNRDWTVMAQSISIIASLVSLSWCLVTYLRILRMSLASKQNMTWPGTIVQFLWRFFMIASRVMALALFASEFTYYISIVCGVHWLIMFIWIVSMKTSFCTNRIEELFYNAVLSIIFIFCYFNPVDGQSRKRYIFYYTVMFIENLIILLLWYNVCDPSKWYRLPAFLLYFFNFFISLIFMTIYYLKLHPTQNIKIFHDSTTTNIDPKMTCTSSSIRSSPGSLMETTMTKSSTSTNSPDQSPIKQQSIIVYEPKDKRIESKIKSTKCSTTKNYKRQFSDVWTTNGRLLHPRPAMPTV</sequence>
<feature type="transmembrane region" description="Helical" evidence="7">
    <location>
        <begin position="385"/>
        <end position="400"/>
    </location>
</feature>